<dbReference type="STRING" id="1818881.A3196_12800"/>
<dbReference type="OrthoDB" id="8227562at2"/>
<sequence>MTQKEYVSQVDESRGLVQQPSAFDQLKPQQQQFVLELLKHNFNATKAAIEAGYSEKSARSQASQLLTKLNIQAAISEQVKAQQERIMVDADYLLEVLRDDVEADLADLFKENGNLKPVKEWPPVFRRGLVASLKVEAIQVRDNNEQSEIVQVKEVRLADRTKLKELLGKHRAVQAFDKEKDGNEIHIHIEGKDALL</sequence>
<dbReference type="EMBL" id="LVJZ01000003">
    <property type="protein sequence ID" value="ODB97556.1"/>
    <property type="molecule type" value="Genomic_DNA"/>
</dbReference>
<keyword evidence="2" id="KW-0231">Viral genome packaging</keyword>
<dbReference type="GO" id="GO:0051276">
    <property type="term" value="P:chromosome organization"/>
    <property type="evidence" value="ECO:0007669"/>
    <property type="project" value="InterPro"/>
</dbReference>
<dbReference type="PANTHER" id="PTHR41328:SF2">
    <property type="entry name" value="TERMINASE SMALL SUBUNIT"/>
    <property type="match status" value="1"/>
</dbReference>
<evidence type="ECO:0008006" key="5">
    <source>
        <dbReference type="Google" id="ProtNLM"/>
    </source>
</evidence>
<comment type="caution">
    <text evidence="3">The sequence shown here is derived from an EMBL/GenBank/DDBJ whole genome shotgun (WGS) entry which is preliminary data.</text>
</comment>
<dbReference type="PANTHER" id="PTHR41328">
    <property type="entry name" value="TERMINASE SMALL SUBUNIT-RELATED"/>
    <property type="match status" value="1"/>
</dbReference>
<evidence type="ECO:0000256" key="1">
    <source>
        <dbReference type="ARBA" id="ARBA00022612"/>
    </source>
</evidence>
<evidence type="ECO:0000256" key="2">
    <source>
        <dbReference type="ARBA" id="ARBA00023219"/>
    </source>
</evidence>
<dbReference type="Gene3D" id="1.10.10.1400">
    <property type="entry name" value="Terminase, small subunit, N-terminal DNA-binding domain, HTH motif"/>
    <property type="match status" value="1"/>
</dbReference>
<proteinExistence type="predicted"/>
<dbReference type="InterPro" id="IPR038713">
    <property type="entry name" value="Terminase_Gp1_N_sf"/>
</dbReference>
<accession>A0A1E2US24</accession>
<keyword evidence="1" id="KW-1188">Viral release from host cell</keyword>
<dbReference type="InterPro" id="IPR005335">
    <property type="entry name" value="Terminase_ssu"/>
</dbReference>
<dbReference type="Proteomes" id="UP000094849">
    <property type="component" value="Unassembled WGS sequence"/>
</dbReference>
<keyword evidence="4" id="KW-1185">Reference proteome</keyword>
<dbReference type="InterPro" id="IPR052404">
    <property type="entry name" value="SPP1-like_terminase"/>
</dbReference>
<evidence type="ECO:0000313" key="4">
    <source>
        <dbReference type="Proteomes" id="UP000094849"/>
    </source>
</evidence>
<dbReference type="AlphaFoldDB" id="A0A1E2US24"/>
<dbReference type="RefSeq" id="WP_069014342.1">
    <property type="nucleotide sequence ID" value="NZ_LVJW01000003.1"/>
</dbReference>
<protein>
    <recommendedName>
        <fullName evidence="5">Terminase</fullName>
    </recommendedName>
</protein>
<organism evidence="3 4">
    <name type="scientific">Candidatus Thiodiazotropha endoloripes</name>
    <dbReference type="NCBI Taxonomy" id="1818881"/>
    <lineage>
        <taxon>Bacteria</taxon>
        <taxon>Pseudomonadati</taxon>
        <taxon>Pseudomonadota</taxon>
        <taxon>Gammaproteobacteria</taxon>
        <taxon>Chromatiales</taxon>
        <taxon>Sedimenticolaceae</taxon>
        <taxon>Candidatus Thiodiazotropha</taxon>
    </lineage>
</organism>
<evidence type="ECO:0000313" key="3">
    <source>
        <dbReference type="EMBL" id="ODB97556.1"/>
    </source>
</evidence>
<reference evidence="3 4" key="1">
    <citation type="submission" date="2016-03" db="EMBL/GenBank/DDBJ databases">
        <title>Chemosynthetic sulphur-oxidizing symbionts of marine invertebrate animals are capable of nitrogen fixation.</title>
        <authorList>
            <person name="Petersen J.M."/>
            <person name="Kemper A."/>
            <person name="Gruber-Vodicka H."/>
            <person name="Cardini U."/>
            <person name="Geest Mvander."/>
            <person name="Kleiner M."/>
            <person name="Bulgheresi S."/>
            <person name="Fussmann M."/>
            <person name="Herbold C."/>
            <person name="Seah B.K.B."/>
            <person name="Antony C.Paul."/>
            <person name="Liu D."/>
            <person name="Belitz A."/>
            <person name="Weber M."/>
        </authorList>
    </citation>
    <scope>NUCLEOTIDE SEQUENCE [LARGE SCALE GENOMIC DNA]</scope>
    <source>
        <strain evidence="3">G_D</strain>
    </source>
</reference>
<name>A0A1E2US24_9GAMM</name>
<dbReference type="Pfam" id="PF03592">
    <property type="entry name" value="Terminase_2"/>
    <property type="match status" value="1"/>
</dbReference>
<gene>
    <name evidence="3" type="ORF">A3196_12800</name>
</gene>